<keyword evidence="3" id="KW-0328">Glycosyltransferase</keyword>
<dbReference type="GO" id="GO:0006487">
    <property type="term" value="P:protein N-linked glycosylation"/>
    <property type="evidence" value="ECO:0007669"/>
    <property type="project" value="TreeGrafter"/>
</dbReference>
<name>A0A1N6MV61_9GAMM</name>
<dbReference type="Gene3D" id="3.90.550.10">
    <property type="entry name" value="Spore Coat Polysaccharide Biosynthesis Protein SpsA, Chain A"/>
    <property type="match status" value="1"/>
</dbReference>
<protein>
    <submittedName>
        <fullName evidence="2">Bactoprenol glucosyl transferase</fullName>
    </submittedName>
    <submittedName>
        <fullName evidence="3">Putative Glycosyl transferase, family 2</fullName>
        <ecNumber evidence="3">2.4.1.117</ecNumber>
    </submittedName>
</protein>
<dbReference type="Pfam" id="PF00535">
    <property type="entry name" value="Glycos_transf_2"/>
    <property type="match status" value="1"/>
</dbReference>
<evidence type="ECO:0000259" key="1">
    <source>
        <dbReference type="Pfam" id="PF00535"/>
    </source>
</evidence>
<dbReference type="SUPFAM" id="SSF53448">
    <property type="entry name" value="Nucleotide-diphospho-sugar transferases"/>
    <property type="match status" value="1"/>
</dbReference>
<dbReference type="Proteomes" id="UP000224871">
    <property type="component" value="Unassembled WGS sequence"/>
</dbReference>
<keyword evidence="3" id="KW-0808">Transferase</keyword>
<gene>
    <name evidence="2" type="ORF">Xinn_03060</name>
    <name evidence="3" type="ORF">XIS1_1670015</name>
</gene>
<dbReference type="PANTHER" id="PTHR10859">
    <property type="entry name" value="GLYCOSYL TRANSFERASE"/>
    <property type="match status" value="1"/>
</dbReference>
<dbReference type="EMBL" id="NIBU01000045">
    <property type="protein sequence ID" value="PHM31113.1"/>
    <property type="molecule type" value="Genomic_DNA"/>
</dbReference>
<reference evidence="4" key="1">
    <citation type="submission" date="2016-12" db="EMBL/GenBank/DDBJ databases">
        <authorList>
            <person name="Gaudriault S."/>
        </authorList>
    </citation>
    <scope>NUCLEOTIDE SEQUENCE [LARGE SCALE GENOMIC DNA]</scope>
    <source>
        <strain evidence="4">HGB1681 (deposited as PTA-6826 in the American Type Culture Collection)</strain>
    </source>
</reference>
<dbReference type="GO" id="GO:0004581">
    <property type="term" value="F:dolichyl-phosphate beta-glucosyltransferase activity"/>
    <property type="evidence" value="ECO:0007669"/>
    <property type="project" value="UniProtKB-EC"/>
</dbReference>
<reference evidence="3" key="2">
    <citation type="submission" date="2016-12" db="EMBL/GenBank/DDBJ databases">
        <authorList>
            <person name="Song W.-J."/>
            <person name="Kurnit D.M."/>
        </authorList>
    </citation>
    <scope>NUCLEOTIDE SEQUENCE [LARGE SCALE GENOMIC DNA]</scope>
    <source>
        <strain evidence="3">HGB1681</strain>
    </source>
</reference>
<evidence type="ECO:0000313" key="3">
    <source>
        <dbReference type="EMBL" id="SIP72755.1"/>
    </source>
</evidence>
<evidence type="ECO:0000313" key="4">
    <source>
        <dbReference type="Proteomes" id="UP000196435"/>
    </source>
</evidence>
<feature type="domain" description="Glycosyltransferase 2-like" evidence="1">
    <location>
        <begin position="11"/>
        <end position="178"/>
    </location>
</feature>
<sequence>MDYIENPIDISIVLPRYHENYLVIEKTIQRIKNIQQVLNVKIIIVNDSDRNSFYDRDIVKIKQNYPDVIVISNCGNYGKGYSIRRGVDLAKGKYIFYTDIDFPVKENDFFNAYKKIKTDATDLVIGERFSNNKSKANRYRKITSRFFLKIVNVLLRCKVSDSQCPFKMLKADLAKEIFSKQKIKGYAFDAEIIYLAKRLSKDLCQLPVNWDDTRENWGLIKTLSNYSVMIYAVFSIKVYWFINNPEVI</sequence>
<dbReference type="EC" id="2.4.1.117" evidence="3"/>
<dbReference type="PANTHER" id="PTHR10859:SF91">
    <property type="entry name" value="DOLICHYL-PHOSPHATE BETA-GLUCOSYLTRANSFERASE"/>
    <property type="match status" value="1"/>
</dbReference>
<dbReference type="AlphaFoldDB" id="A0A1N6MV61"/>
<dbReference type="InterPro" id="IPR029044">
    <property type="entry name" value="Nucleotide-diphossugar_trans"/>
</dbReference>
<evidence type="ECO:0000313" key="5">
    <source>
        <dbReference type="Proteomes" id="UP000224871"/>
    </source>
</evidence>
<dbReference type="OrthoDB" id="8454008at2"/>
<accession>A0A1N6MV61</accession>
<keyword evidence="5" id="KW-1185">Reference proteome</keyword>
<dbReference type="InterPro" id="IPR001173">
    <property type="entry name" value="Glyco_trans_2-like"/>
</dbReference>
<dbReference type="EMBL" id="FTLG01000076">
    <property type="protein sequence ID" value="SIP72755.1"/>
    <property type="molecule type" value="Genomic_DNA"/>
</dbReference>
<organism evidence="3 4">
    <name type="scientific">Xenorhabdus innexi</name>
    <dbReference type="NCBI Taxonomy" id="290109"/>
    <lineage>
        <taxon>Bacteria</taxon>
        <taxon>Pseudomonadati</taxon>
        <taxon>Pseudomonadota</taxon>
        <taxon>Gammaproteobacteria</taxon>
        <taxon>Enterobacterales</taxon>
        <taxon>Morganellaceae</taxon>
        <taxon>Xenorhabdus</taxon>
    </lineage>
</organism>
<reference evidence="2 5" key="3">
    <citation type="journal article" date="2017" name="Nat. Microbiol.">
        <title>Natural product diversity associated with the nematode symbionts Photorhabdus and Xenorhabdus.</title>
        <authorList>
            <person name="Tobias N.J."/>
            <person name="Wolff H."/>
            <person name="Djahanschiri B."/>
            <person name="Grundmann F."/>
            <person name="Kronenwerth M."/>
            <person name="Shi Y.M."/>
            <person name="Simonyi S."/>
            <person name="Grun P."/>
            <person name="Shapiro-Ilan D."/>
            <person name="Pidot S.J."/>
            <person name="Stinear T.P."/>
            <person name="Ebersberger I."/>
            <person name="Bode H.B."/>
        </authorList>
    </citation>
    <scope>NUCLEOTIDE SEQUENCE [LARGE SCALE GENOMIC DNA]</scope>
    <source>
        <strain evidence="2 5">DSM 16336</strain>
    </source>
</reference>
<proteinExistence type="predicted"/>
<evidence type="ECO:0000313" key="2">
    <source>
        <dbReference type="EMBL" id="PHM31113.1"/>
    </source>
</evidence>
<dbReference type="RefSeq" id="WP_086956026.1">
    <property type="nucleotide sequence ID" value="NZ_CAWNQC010000243.1"/>
</dbReference>
<dbReference type="Proteomes" id="UP000196435">
    <property type="component" value="Unassembled WGS sequence"/>
</dbReference>